<dbReference type="AlphaFoldDB" id="A0A4R5KGJ3"/>
<protein>
    <submittedName>
        <fullName evidence="2">AraC family transcriptional regulator</fullName>
    </submittedName>
</protein>
<evidence type="ECO:0000259" key="1">
    <source>
        <dbReference type="SMART" id="SM00871"/>
    </source>
</evidence>
<sequence length="158" mass="17869">MGQFNEATLVTKRSFQAVGIRWEGTFAEAAAGDIQAVHAEVKNRLHEIKHVPDPELLLGLSHHLAEGRFTHDAVLEVSRVEEVPEGMIAVTIPELTYAMYEHKRGQNIDASYKNIYAWIKEQGLELHKGPVTHFEQYPMSNTLYMEEPAFTIMIPVQA</sequence>
<reference evidence="2 3" key="1">
    <citation type="submission" date="2019-03" db="EMBL/GenBank/DDBJ databases">
        <title>This is whole genome sequence of Paenibacillus sp MS74 strain.</title>
        <authorList>
            <person name="Trinh H.N."/>
        </authorList>
    </citation>
    <scope>NUCLEOTIDE SEQUENCE [LARGE SCALE GENOMIC DNA]</scope>
    <source>
        <strain evidence="2 3">MS74</strain>
    </source>
</reference>
<organism evidence="2 3">
    <name type="scientific">Paenibacillus piri</name>
    <dbReference type="NCBI Taxonomy" id="2547395"/>
    <lineage>
        <taxon>Bacteria</taxon>
        <taxon>Bacillati</taxon>
        <taxon>Bacillota</taxon>
        <taxon>Bacilli</taxon>
        <taxon>Bacillales</taxon>
        <taxon>Paenibacillaceae</taxon>
        <taxon>Paenibacillus</taxon>
    </lineage>
</organism>
<gene>
    <name evidence="2" type="ORF">E1757_24000</name>
</gene>
<evidence type="ECO:0000313" key="2">
    <source>
        <dbReference type="EMBL" id="TDF94473.1"/>
    </source>
</evidence>
<evidence type="ECO:0000313" key="3">
    <source>
        <dbReference type="Proteomes" id="UP000295636"/>
    </source>
</evidence>
<proteinExistence type="predicted"/>
<dbReference type="RefSeq" id="WP_133232887.1">
    <property type="nucleotide sequence ID" value="NZ_SMRT01000013.1"/>
</dbReference>
<dbReference type="InterPro" id="IPR010499">
    <property type="entry name" value="AraC_E-bd"/>
</dbReference>
<name>A0A4R5KGJ3_9BACL</name>
<dbReference type="Proteomes" id="UP000295636">
    <property type="component" value="Unassembled WGS sequence"/>
</dbReference>
<dbReference type="SUPFAM" id="SSF55136">
    <property type="entry name" value="Probable bacterial effector-binding domain"/>
    <property type="match status" value="1"/>
</dbReference>
<dbReference type="InterPro" id="IPR029441">
    <property type="entry name" value="Cass2"/>
</dbReference>
<feature type="domain" description="AraC effector-binding" evidence="1">
    <location>
        <begin position="5"/>
        <end position="157"/>
    </location>
</feature>
<comment type="caution">
    <text evidence="2">The sequence shown here is derived from an EMBL/GenBank/DDBJ whole genome shotgun (WGS) entry which is preliminary data.</text>
</comment>
<dbReference type="OrthoDB" id="2364201at2"/>
<dbReference type="EMBL" id="SMRT01000013">
    <property type="protein sequence ID" value="TDF94473.1"/>
    <property type="molecule type" value="Genomic_DNA"/>
</dbReference>
<keyword evidence="3" id="KW-1185">Reference proteome</keyword>
<accession>A0A4R5KGJ3</accession>
<dbReference type="Pfam" id="PF14526">
    <property type="entry name" value="Cass2"/>
    <property type="match status" value="1"/>
</dbReference>
<dbReference type="Gene3D" id="3.20.80.10">
    <property type="entry name" value="Regulatory factor, effector binding domain"/>
    <property type="match status" value="1"/>
</dbReference>
<dbReference type="SMART" id="SM00871">
    <property type="entry name" value="AraC_E_bind"/>
    <property type="match status" value="1"/>
</dbReference>
<dbReference type="InterPro" id="IPR011256">
    <property type="entry name" value="Reg_factor_effector_dom_sf"/>
</dbReference>